<reference evidence="5" key="1">
    <citation type="submission" date="2022-06" db="EMBL/GenBank/DDBJ databases">
        <title>Nostosin G and Spiroidesin B from the Cyanobacterium Dolichospermum sp. NIES-1697.</title>
        <authorList>
            <person name="Phan C.-S."/>
            <person name="Mehjabin J.J."/>
            <person name="Anas A.R.J."/>
            <person name="Hayasaka M."/>
            <person name="Onoki R."/>
            <person name="Wang J."/>
            <person name="Umezawa T."/>
            <person name="Washio K."/>
            <person name="Morikawa M."/>
            <person name="Okino T."/>
        </authorList>
    </citation>
    <scope>NUCLEOTIDE SEQUENCE</scope>
    <source>
        <strain evidence="5">NIES-1697</strain>
    </source>
</reference>
<accession>A0ABY5LTX7</accession>
<evidence type="ECO:0000313" key="5">
    <source>
        <dbReference type="EMBL" id="UUO14274.1"/>
    </source>
</evidence>
<dbReference type="PANTHER" id="PTHR34069">
    <property type="entry name" value="3-OXOACYL-[ACYL-CARRIER-PROTEIN] SYNTHASE 3"/>
    <property type="match status" value="1"/>
</dbReference>
<dbReference type="InterPro" id="IPR013747">
    <property type="entry name" value="ACP_syn_III_C"/>
</dbReference>
<sequence length="339" mass="37619">MWRSQIVDIASYLPTRILHNDELSKFYPGWSAEKIYQKTGIRERHIAADDETAADLAFKATINLFEKNTVVPEDIDFIILCTQTPDYFLPTTACLLQNRLGIPNTAGAFDINLGCSGYVYGLSVAKGLIETGSARKVLFLTADTYSKFIHPLDKSVRTLFGDGATATLIESSDNQEEEFIGPFVFGTDGKGANNLIVNTGGFRSTKSEYTAAEKVYDSGNIRSEDNLYMNGSEVMTFTLASVPKAINDLLKKCGKNLDDFDHIVFHQANQFMLDALRKKLKIHEEKFPIFLEKCGNTVSSSIPLTLESMLNQSRLKRGDRLLLLGFGVGYSWAGAVVKF</sequence>
<dbReference type="InterPro" id="IPR016039">
    <property type="entry name" value="Thiolase-like"/>
</dbReference>
<feature type="domain" description="Beta-ketoacyl-[acyl-carrier-protein] synthase III N-terminal" evidence="4">
    <location>
        <begin position="109"/>
        <end position="189"/>
    </location>
</feature>
<dbReference type="Proteomes" id="UP001057561">
    <property type="component" value="Chromosome"/>
</dbReference>
<dbReference type="SUPFAM" id="SSF53901">
    <property type="entry name" value="Thiolase-like"/>
    <property type="match status" value="1"/>
</dbReference>
<feature type="domain" description="Beta-ketoacyl-[acyl-carrier-protein] synthase III C-terminal" evidence="3">
    <location>
        <begin position="250"/>
        <end position="338"/>
    </location>
</feature>
<organism evidence="5 6">
    <name type="scientific">Dolichospermum heterosporum TAC447</name>
    <dbReference type="NCBI Taxonomy" id="747523"/>
    <lineage>
        <taxon>Bacteria</taxon>
        <taxon>Bacillati</taxon>
        <taxon>Cyanobacteriota</taxon>
        <taxon>Cyanophyceae</taxon>
        <taxon>Nostocales</taxon>
        <taxon>Aphanizomenonaceae</taxon>
        <taxon>Dolichospermum</taxon>
        <taxon>Dolichospermum heterosporum</taxon>
    </lineage>
</organism>
<name>A0ABY5LTX7_9CYAN</name>
<protein>
    <submittedName>
        <fullName evidence="5">Ketoacyl-ACP synthase III</fullName>
    </submittedName>
</protein>
<evidence type="ECO:0000256" key="2">
    <source>
        <dbReference type="ARBA" id="ARBA00023315"/>
    </source>
</evidence>
<dbReference type="Pfam" id="PF08545">
    <property type="entry name" value="ACP_syn_III"/>
    <property type="match status" value="1"/>
</dbReference>
<dbReference type="Gene3D" id="3.40.47.10">
    <property type="match status" value="1"/>
</dbReference>
<evidence type="ECO:0000313" key="6">
    <source>
        <dbReference type="Proteomes" id="UP001057561"/>
    </source>
</evidence>
<keyword evidence="6" id="KW-1185">Reference proteome</keyword>
<evidence type="ECO:0000259" key="4">
    <source>
        <dbReference type="Pfam" id="PF08545"/>
    </source>
</evidence>
<gene>
    <name evidence="5" type="ORF">NG743_19835</name>
</gene>
<dbReference type="NCBIfam" id="NF006829">
    <property type="entry name" value="PRK09352.1"/>
    <property type="match status" value="1"/>
</dbReference>
<dbReference type="CDD" id="cd00830">
    <property type="entry name" value="KAS_III"/>
    <property type="match status" value="1"/>
</dbReference>
<evidence type="ECO:0000256" key="1">
    <source>
        <dbReference type="ARBA" id="ARBA00022679"/>
    </source>
</evidence>
<keyword evidence="1" id="KW-0808">Transferase</keyword>
<proteinExistence type="predicted"/>
<dbReference type="PANTHER" id="PTHR34069:SF2">
    <property type="entry name" value="BETA-KETOACYL-[ACYL-CARRIER-PROTEIN] SYNTHASE III"/>
    <property type="match status" value="1"/>
</dbReference>
<dbReference type="RefSeq" id="WP_257120747.1">
    <property type="nucleotide sequence ID" value="NZ_CP099464.1"/>
</dbReference>
<dbReference type="InterPro" id="IPR013751">
    <property type="entry name" value="ACP_syn_III_N"/>
</dbReference>
<dbReference type="EMBL" id="CP099464">
    <property type="protein sequence ID" value="UUO14274.1"/>
    <property type="molecule type" value="Genomic_DNA"/>
</dbReference>
<keyword evidence="2" id="KW-0012">Acyltransferase</keyword>
<dbReference type="Pfam" id="PF08541">
    <property type="entry name" value="ACP_syn_III_C"/>
    <property type="match status" value="1"/>
</dbReference>
<evidence type="ECO:0000259" key="3">
    <source>
        <dbReference type="Pfam" id="PF08541"/>
    </source>
</evidence>